<dbReference type="Proteomes" id="UP000245464">
    <property type="component" value="Chromosome 1"/>
</dbReference>
<protein>
    <submittedName>
        <fullName evidence="9">Kinase protein</fullName>
    </submittedName>
    <submittedName>
        <fullName evidence="8">SPS1, Serine-threonine protein kinase</fullName>
    </submittedName>
</protein>
<keyword evidence="4" id="KW-0067">ATP-binding</keyword>
<proteinExistence type="inferred from homology"/>
<evidence type="ECO:0000313" key="8">
    <source>
        <dbReference type="EMBL" id="KAF7576694.1"/>
    </source>
</evidence>
<evidence type="ECO:0000256" key="5">
    <source>
        <dbReference type="ARBA" id="ARBA00037982"/>
    </source>
</evidence>
<dbReference type="PROSITE" id="PS00108">
    <property type="entry name" value="PROTEIN_KINASE_ST"/>
    <property type="match status" value="1"/>
</dbReference>
<evidence type="ECO:0000256" key="3">
    <source>
        <dbReference type="ARBA" id="ARBA00022777"/>
    </source>
</evidence>
<feature type="compositionally biased region" description="Polar residues" evidence="6">
    <location>
        <begin position="430"/>
        <end position="439"/>
    </location>
</feature>
<dbReference type="Proteomes" id="UP000249757">
    <property type="component" value="Unassembled WGS sequence"/>
</dbReference>
<dbReference type="EMBL" id="NQIK02000001">
    <property type="protein sequence ID" value="KAF7576694.1"/>
    <property type="molecule type" value="Genomic_DNA"/>
</dbReference>
<reference evidence="11" key="4">
    <citation type="journal article" date="2022" name="Microb. Genom.">
        <title>A global pangenome for the wheat fungal pathogen Pyrenophora tritici-repentis and prediction of effector protein structural homology.</title>
        <authorList>
            <person name="Moolhuijzen P.M."/>
            <person name="See P.T."/>
            <person name="Shi G."/>
            <person name="Powell H.R."/>
            <person name="Cockram J."/>
            <person name="Jorgensen L.N."/>
            <person name="Benslimane H."/>
            <person name="Strelkov S.E."/>
            <person name="Turner J."/>
            <person name="Liu Z."/>
            <person name="Moffat C.S."/>
        </authorList>
    </citation>
    <scope>NUCLEOTIDE SEQUENCE [LARGE SCALE GENOMIC DNA]</scope>
</reference>
<reference evidence="9" key="2">
    <citation type="submission" date="2021-05" db="EMBL/GenBank/DDBJ databases">
        <authorList>
            <person name="Moolhuijzen P.M."/>
            <person name="Moffat C.S."/>
        </authorList>
    </citation>
    <scope>NUCLEOTIDE SEQUENCE</scope>
    <source>
        <strain evidence="9">86-124</strain>
    </source>
</reference>
<comment type="similarity">
    <text evidence="5">Belongs to the protein kinase superfamily. Ser/Thr protein kinase family. GCN2 subfamily.</text>
</comment>
<dbReference type="PANTHER" id="PTHR11042">
    <property type="entry name" value="EUKARYOTIC TRANSLATION INITIATION FACTOR 2-ALPHA KINASE EIF2-ALPHA KINASE -RELATED"/>
    <property type="match status" value="1"/>
</dbReference>
<reference evidence="8 10" key="1">
    <citation type="journal article" date="2018" name="BMC Genomics">
        <title>Comparative genomics of the wheat fungal pathogen Pyrenophora tritici-repentis reveals chromosomal variations and genome plasticity.</title>
        <authorList>
            <person name="Moolhuijzen P."/>
            <person name="See P.T."/>
            <person name="Hane J.K."/>
            <person name="Shi G."/>
            <person name="Liu Z."/>
            <person name="Oliver R.P."/>
            <person name="Moffat C.S."/>
        </authorList>
    </citation>
    <scope>NUCLEOTIDE SEQUENCE [LARGE SCALE GENOMIC DNA]</scope>
    <source>
        <strain evidence="8">M4</strain>
    </source>
</reference>
<dbReference type="PROSITE" id="PS50011">
    <property type="entry name" value="PROTEIN_KINASE_DOM"/>
    <property type="match status" value="1"/>
</dbReference>
<dbReference type="InterPro" id="IPR011009">
    <property type="entry name" value="Kinase-like_dom_sf"/>
</dbReference>
<evidence type="ECO:0000256" key="4">
    <source>
        <dbReference type="ARBA" id="ARBA00022840"/>
    </source>
</evidence>
<sequence length="439" mass="49740">MPGTTIPMREGAELVGEHGYRYLLVKALGQANVWVAVDAATQEKIFIVKQPSDDDVGYGWPLFQHEMIMHELLKGIPTIRQQVDRIPPTSRADPPRIVLEILQSTLWDARRERQFSDVELKGIMRSALSGLRDVHARDLVYADLKMQNILLDGFSHTPSSSATVSNPQITAKLGDLGIVMEPAKGLVQPIIYRAPEVYFRNEISSAADIWSWGLIYCQLLEAQASFHKYGLYDELLQGSSQIQKERSVERAIAHDFGLGSLDYYDGCRLPYHDRSHREGQHWDRLKEKGVPDKEIQFLRWVLNPVPTDRPTAQEILDAGWFTMNEKETGRIAENLKVRVEESRRRNIHRKNSEPLLSSVSSRYQYSGKGAQAPPHIVDSTVLPSTSMTEEKHQPVQFQPVQFQPVAPRPAEQSRPMASRASTHRPAAGSTFMNYSSFMK</sequence>
<accession>A0A2W1CXL0</accession>
<keyword evidence="3 9" id="KW-0418">Kinase</keyword>
<reference evidence="9" key="3">
    <citation type="journal article" date="2022" name="bioRxiv">
        <title>A global pangenome for the wheat fungal pathogen Pyrenophora tritici-repentis and prediction of effector protein structural homology.</title>
        <authorList>
            <person name="Moolhuijzen P."/>
            <person name="See P.T."/>
            <person name="Shi G."/>
            <person name="Powell H.R."/>
            <person name="Cockram J."/>
            <person name="Jorgensen L.N."/>
            <person name="Benslimane H."/>
            <person name="Strelkov S.E."/>
            <person name="Turner J."/>
            <person name="Liu Z."/>
            <person name="Moffat C.S."/>
        </authorList>
    </citation>
    <scope>NUCLEOTIDE SEQUENCE</scope>
    <source>
        <strain evidence="9">86-124</strain>
    </source>
</reference>
<evidence type="ECO:0000256" key="6">
    <source>
        <dbReference type="SAM" id="MobiDB-lite"/>
    </source>
</evidence>
<feature type="domain" description="Protein kinase" evidence="7">
    <location>
        <begin position="22"/>
        <end position="321"/>
    </location>
</feature>
<evidence type="ECO:0000313" key="10">
    <source>
        <dbReference type="Proteomes" id="UP000245464"/>
    </source>
</evidence>
<keyword evidence="11" id="KW-1185">Reference proteome</keyword>
<dbReference type="InterPro" id="IPR008271">
    <property type="entry name" value="Ser/Thr_kinase_AS"/>
</dbReference>
<keyword evidence="2" id="KW-0547">Nucleotide-binding</keyword>
<dbReference type="GO" id="GO:0005737">
    <property type="term" value="C:cytoplasm"/>
    <property type="evidence" value="ECO:0007669"/>
    <property type="project" value="TreeGrafter"/>
</dbReference>
<keyword evidence="1" id="KW-0808">Transferase</keyword>
<evidence type="ECO:0000259" key="7">
    <source>
        <dbReference type="PROSITE" id="PS50011"/>
    </source>
</evidence>
<comment type="caution">
    <text evidence="9">The sequence shown here is derived from an EMBL/GenBank/DDBJ whole genome shotgun (WGS) entry which is preliminary data.</text>
</comment>
<dbReference type="InterPro" id="IPR050339">
    <property type="entry name" value="CC_SR_Kinase"/>
</dbReference>
<evidence type="ECO:0000313" key="11">
    <source>
        <dbReference type="Proteomes" id="UP000249757"/>
    </source>
</evidence>
<organism evidence="9 11">
    <name type="scientific">Pyrenophora tritici-repentis</name>
    <dbReference type="NCBI Taxonomy" id="45151"/>
    <lineage>
        <taxon>Eukaryota</taxon>
        <taxon>Fungi</taxon>
        <taxon>Dikarya</taxon>
        <taxon>Ascomycota</taxon>
        <taxon>Pezizomycotina</taxon>
        <taxon>Dothideomycetes</taxon>
        <taxon>Pleosporomycetidae</taxon>
        <taxon>Pleosporales</taxon>
        <taxon>Pleosporineae</taxon>
        <taxon>Pleosporaceae</taxon>
        <taxon>Pyrenophora</taxon>
    </lineage>
</organism>
<dbReference type="EMBL" id="NRDI02000001">
    <property type="protein sequence ID" value="KAI1520497.1"/>
    <property type="molecule type" value="Genomic_DNA"/>
</dbReference>
<dbReference type="SMART" id="SM00220">
    <property type="entry name" value="S_TKc"/>
    <property type="match status" value="1"/>
</dbReference>
<dbReference type="Pfam" id="PF00069">
    <property type="entry name" value="Pkinase"/>
    <property type="match status" value="1"/>
</dbReference>
<dbReference type="GO" id="GO:0004672">
    <property type="term" value="F:protein kinase activity"/>
    <property type="evidence" value="ECO:0007669"/>
    <property type="project" value="InterPro"/>
</dbReference>
<dbReference type="OrthoDB" id="5979581at2759"/>
<feature type="region of interest" description="Disordered" evidence="6">
    <location>
        <begin position="402"/>
        <end position="439"/>
    </location>
</feature>
<dbReference type="InterPro" id="IPR000719">
    <property type="entry name" value="Prot_kinase_dom"/>
</dbReference>
<gene>
    <name evidence="9" type="ORF">Ptr86124_000865</name>
    <name evidence="8" type="ORF">PtrM4_009340</name>
</gene>
<name>A0A2W1CXL0_9PLEO</name>
<evidence type="ECO:0000256" key="2">
    <source>
        <dbReference type="ARBA" id="ARBA00022741"/>
    </source>
</evidence>
<evidence type="ECO:0000256" key="1">
    <source>
        <dbReference type="ARBA" id="ARBA00022679"/>
    </source>
</evidence>
<dbReference type="SUPFAM" id="SSF56112">
    <property type="entry name" value="Protein kinase-like (PK-like)"/>
    <property type="match status" value="1"/>
</dbReference>
<dbReference type="GO" id="GO:0005634">
    <property type="term" value="C:nucleus"/>
    <property type="evidence" value="ECO:0007669"/>
    <property type="project" value="TreeGrafter"/>
</dbReference>
<dbReference type="Gene3D" id="1.10.510.10">
    <property type="entry name" value="Transferase(Phosphotransferase) domain 1"/>
    <property type="match status" value="1"/>
</dbReference>
<dbReference type="AlphaFoldDB" id="A0A2W1CXL0"/>
<evidence type="ECO:0000313" key="9">
    <source>
        <dbReference type="EMBL" id="KAI1520497.1"/>
    </source>
</evidence>
<dbReference type="GO" id="GO:0005524">
    <property type="term" value="F:ATP binding"/>
    <property type="evidence" value="ECO:0007669"/>
    <property type="project" value="UniProtKB-KW"/>
</dbReference>